<feature type="transmembrane region" description="Helical" evidence="5">
    <location>
        <begin position="130"/>
        <end position="150"/>
    </location>
</feature>
<reference evidence="8" key="1">
    <citation type="submission" date="2021-02" db="EMBL/GenBank/DDBJ databases">
        <authorList>
            <person name="Dougan E. K."/>
            <person name="Rhodes N."/>
            <person name="Thang M."/>
            <person name="Chan C."/>
        </authorList>
    </citation>
    <scope>NUCLEOTIDE SEQUENCE</scope>
</reference>
<feature type="domain" description="EamA" evidence="6">
    <location>
        <begin position="245"/>
        <end position="369"/>
    </location>
</feature>
<keyword evidence="4 5" id="KW-0472">Membrane</keyword>
<protein>
    <recommendedName>
        <fullName evidence="6">EamA domain-containing protein</fullName>
    </recommendedName>
</protein>
<accession>A0A813LQC2</accession>
<evidence type="ECO:0000259" key="6">
    <source>
        <dbReference type="Pfam" id="PF00892"/>
    </source>
</evidence>
<dbReference type="GO" id="GO:0016020">
    <property type="term" value="C:membrane"/>
    <property type="evidence" value="ECO:0007669"/>
    <property type="project" value="UniProtKB-SubCell"/>
</dbReference>
<dbReference type="EMBL" id="CAJNNV010000177">
    <property type="protein sequence ID" value="CAE8581727.1"/>
    <property type="molecule type" value="Genomic_DNA"/>
</dbReference>
<feature type="transmembrane region" description="Helical" evidence="5">
    <location>
        <begin position="300"/>
        <end position="321"/>
    </location>
</feature>
<feature type="transmembrane region" description="Helical" evidence="5">
    <location>
        <begin position="273"/>
        <end position="294"/>
    </location>
</feature>
<feature type="transmembrane region" description="Helical" evidence="5">
    <location>
        <begin position="356"/>
        <end position="374"/>
    </location>
</feature>
<dbReference type="SUPFAM" id="SSF103481">
    <property type="entry name" value="Multidrug resistance efflux transporter EmrE"/>
    <property type="match status" value="2"/>
</dbReference>
<feature type="domain" description="EamA" evidence="6">
    <location>
        <begin position="104"/>
        <end position="233"/>
    </location>
</feature>
<dbReference type="InterPro" id="IPR037185">
    <property type="entry name" value="EmrE-like"/>
</dbReference>
<comment type="subcellular location">
    <subcellularLocation>
        <location evidence="1">Membrane</location>
        <topology evidence="1">Multi-pass membrane protein</topology>
    </subcellularLocation>
</comment>
<proteinExistence type="predicted"/>
<gene>
    <name evidence="7" type="ORF">PGLA1383_LOCUS740</name>
    <name evidence="8" type="ORF">PGLA2088_LOCUS49184</name>
</gene>
<dbReference type="EMBL" id="CAJNNW010036942">
    <property type="protein sequence ID" value="CAE8738419.1"/>
    <property type="molecule type" value="Genomic_DNA"/>
</dbReference>
<evidence type="ECO:0000256" key="3">
    <source>
        <dbReference type="ARBA" id="ARBA00022989"/>
    </source>
</evidence>
<keyword evidence="3 5" id="KW-1133">Transmembrane helix</keyword>
<dbReference type="Proteomes" id="UP000654075">
    <property type="component" value="Unassembled WGS sequence"/>
</dbReference>
<keyword evidence="10" id="KW-1185">Reference proteome</keyword>
<dbReference type="Proteomes" id="UP000626109">
    <property type="component" value="Unassembled WGS sequence"/>
</dbReference>
<feature type="transmembrane region" description="Helical" evidence="5">
    <location>
        <begin position="162"/>
        <end position="179"/>
    </location>
</feature>
<feature type="transmembrane region" description="Helical" evidence="5">
    <location>
        <begin position="333"/>
        <end position="350"/>
    </location>
</feature>
<dbReference type="PANTHER" id="PTHR22911:SF6">
    <property type="entry name" value="SOLUTE CARRIER FAMILY 35 MEMBER G1"/>
    <property type="match status" value="1"/>
</dbReference>
<organism evidence="8 9">
    <name type="scientific">Polarella glacialis</name>
    <name type="common">Dinoflagellate</name>
    <dbReference type="NCBI Taxonomy" id="89957"/>
    <lineage>
        <taxon>Eukaryota</taxon>
        <taxon>Sar</taxon>
        <taxon>Alveolata</taxon>
        <taxon>Dinophyceae</taxon>
        <taxon>Suessiales</taxon>
        <taxon>Suessiaceae</taxon>
        <taxon>Polarella</taxon>
    </lineage>
</organism>
<dbReference type="Pfam" id="PF00892">
    <property type="entry name" value="EamA"/>
    <property type="match status" value="2"/>
</dbReference>
<evidence type="ECO:0000256" key="2">
    <source>
        <dbReference type="ARBA" id="ARBA00022692"/>
    </source>
</evidence>
<comment type="caution">
    <text evidence="8">The sequence shown here is derived from an EMBL/GenBank/DDBJ whole genome shotgun (WGS) entry which is preliminary data.</text>
</comment>
<dbReference type="PANTHER" id="PTHR22911">
    <property type="entry name" value="ACYL-MALONYL CONDENSING ENZYME-RELATED"/>
    <property type="match status" value="1"/>
</dbReference>
<evidence type="ECO:0000313" key="9">
    <source>
        <dbReference type="Proteomes" id="UP000626109"/>
    </source>
</evidence>
<name>A0A813LQC2_POLGL</name>
<feature type="transmembrane region" description="Helical" evidence="5">
    <location>
        <begin position="21"/>
        <end position="41"/>
    </location>
</feature>
<dbReference type="Gene3D" id="1.10.3730.20">
    <property type="match status" value="1"/>
</dbReference>
<evidence type="ECO:0000256" key="4">
    <source>
        <dbReference type="ARBA" id="ARBA00023136"/>
    </source>
</evidence>
<feature type="transmembrane region" description="Helical" evidence="5">
    <location>
        <begin position="219"/>
        <end position="238"/>
    </location>
</feature>
<dbReference type="OrthoDB" id="306876at2759"/>
<dbReference type="OMA" id="WVLKEPP"/>
<dbReference type="AlphaFoldDB" id="A0A813LQC2"/>
<dbReference type="InterPro" id="IPR000620">
    <property type="entry name" value="EamA_dom"/>
</dbReference>
<evidence type="ECO:0000256" key="1">
    <source>
        <dbReference type="ARBA" id="ARBA00004141"/>
    </source>
</evidence>
<feature type="transmembrane region" description="Helical" evidence="5">
    <location>
        <begin position="185"/>
        <end position="210"/>
    </location>
</feature>
<evidence type="ECO:0000313" key="8">
    <source>
        <dbReference type="EMBL" id="CAE8738419.1"/>
    </source>
</evidence>
<evidence type="ECO:0000256" key="5">
    <source>
        <dbReference type="SAM" id="Phobius"/>
    </source>
</evidence>
<sequence>MARNSALRTQQVPAVGRRGRCSVVGAAAALLVLAGAASLLASSPLGFCAPKAEQDLRAGAGRLVGHGIGVAGRKVVREASVAVKDGSETAAAAPSANSQYVTGIAWYLSHFVVSIGNDAIMKYLGNDLPAFQVVFLRFTAAALILLPVLLVKGKEAFKSANLFMHAVRGALLALGIGLWCRGLNSMPFASCVVINNVMPFFKMLFAMVILGEKVGKERWLASLGGFIGCIIVFNPTAATFQPESLLLLVSAMCFAMLDIFNKKYQATETITSMLFYGSLSTAAISAFKAIPTWVPVTTAQYGLIALLGVGANMLLFCLLRAFNYVEASATCPYRYTEFVLSAIAGFLFFAERPSPTTLLGSCIILPSVIYCAMVETRQNK</sequence>
<feature type="transmembrane region" description="Helical" evidence="5">
    <location>
        <begin position="244"/>
        <end position="261"/>
    </location>
</feature>
<evidence type="ECO:0000313" key="10">
    <source>
        <dbReference type="Proteomes" id="UP000654075"/>
    </source>
</evidence>
<evidence type="ECO:0000313" key="7">
    <source>
        <dbReference type="EMBL" id="CAE8581727.1"/>
    </source>
</evidence>
<keyword evidence="2 5" id="KW-0812">Transmembrane</keyword>